<feature type="transmembrane region" description="Helical" evidence="2">
    <location>
        <begin position="125"/>
        <end position="144"/>
    </location>
</feature>
<dbReference type="Pfam" id="PF11193">
    <property type="entry name" value="DUF2812"/>
    <property type="match status" value="1"/>
</dbReference>
<keyword evidence="2" id="KW-1133">Transmembrane helix</keyword>
<keyword evidence="4" id="KW-1185">Reference proteome</keyword>
<dbReference type="Proteomes" id="UP000064844">
    <property type="component" value="Chromosome"/>
</dbReference>
<organism evidence="3 4">
    <name type="scientific">Intestinimonas butyriciproducens</name>
    <dbReference type="NCBI Taxonomy" id="1297617"/>
    <lineage>
        <taxon>Bacteria</taxon>
        <taxon>Bacillati</taxon>
        <taxon>Bacillota</taxon>
        <taxon>Clostridia</taxon>
        <taxon>Eubacteriales</taxon>
        <taxon>Intestinimonas</taxon>
    </lineage>
</organism>
<dbReference type="InterPro" id="IPR021359">
    <property type="entry name" value="DUF2812"/>
</dbReference>
<dbReference type="AlphaFoldDB" id="A0A0S2W152"/>
<dbReference type="eggNOG" id="ENOG503257A">
    <property type="taxonomic scope" value="Bacteria"/>
</dbReference>
<feature type="region of interest" description="Disordered" evidence="1">
    <location>
        <begin position="380"/>
        <end position="408"/>
    </location>
</feature>
<dbReference type="KEGG" id="ibu:IB211_00674c"/>
<keyword evidence="2" id="KW-0472">Membrane</keyword>
<evidence type="ECO:0000313" key="4">
    <source>
        <dbReference type="Proteomes" id="UP000064844"/>
    </source>
</evidence>
<dbReference type="STRING" id="1297617.IB211_00674c"/>
<proteinExistence type="predicted"/>
<gene>
    <name evidence="3" type="ORF">IB211_00674c</name>
</gene>
<reference evidence="4" key="2">
    <citation type="submission" date="2015-04" db="EMBL/GenBank/DDBJ databases">
        <title>A butyrogenic pathway from the amino acid lysine in a human gut commensal.</title>
        <authorList>
            <person name="de Vos W.M."/>
            <person name="Bui N.T.P."/>
            <person name="Plugge C.M."/>
            <person name="Ritari J."/>
        </authorList>
    </citation>
    <scope>NUCLEOTIDE SEQUENCE [LARGE SCALE GENOMIC DNA]</scope>
    <source>
        <strain evidence="4">AF211</strain>
    </source>
</reference>
<evidence type="ECO:0008006" key="5">
    <source>
        <dbReference type="Google" id="ProtNLM"/>
    </source>
</evidence>
<evidence type="ECO:0000313" key="3">
    <source>
        <dbReference type="EMBL" id="ALP93069.1"/>
    </source>
</evidence>
<dbReference type="RefSeq" id="WP_058117091.1">
    <property type="nucleotide sequence ID" value="NZ_CP011307.1"/>
</dbReference>
<keyword evidence="2" id="KW-0812">Transmembrane</keyword>
<name>A0A0S2W152_9FIRM</name>
<evidence type="ECO:0000256" key="1">
    <source>
        <dbReference type="SAM" id="MobiDB-lite"/>
    </source>
</evidence>
<feature type="transmembrane region" description="Helical" evidence="2">
    <location>
        <begin position="156"/>
        <end position="179"/>
    </location>
</feature>
<sequence>MKHSKLRLFRYLAPDAKAMEAELDRMARSGWALRWLHCGLACFRRTQRRDLSYCVELCPANRAGEEDAGYLRLCADAGWELRAQSAGFRVFASSPGACPAPLQTDPALDFEVNWKTVLRQAQWNFLHLPFVLAFNLLLGLFTAARPIHWWGVFLSLPHLLLLPCLLLVLLWDTASFLWLGAFRRRCRGAAGSGAPLPVPSRRAARGRMLCSTLASLLLLLSLLLAFWPSPGRINDLVYPADLYPVVRSGDLSGGAEDTGSGYLLWEGSPLLRHAQSLTFLAHTPVRTDYYLCRWDWLADAVRDSLLAEEQSENALHFHAAPIHPEPIELGFDRSWLYIGPDGWQSLLLVEGNVVASVEGPADFTDPAVLDMVRARLELEKSPDPAPEARPVGMSAPVKQAQGVEGFHA</sequence>
<accession>A0A0S2W152</accession>
<feature type="transmembrane region" description="Helical" evidence="2">
    <location>
        <begin position="208"/>
        <end position="227"/>
    </location>
</feature>
<protein>
    <recommendedName>
        <fullName evidence="5">DUF2812 domain-containing protein</fullName>
    </recommendedName>
</protein>
<evidence type="ECO:0000256" key="2">
    <source>
        <dbReference type="SAM" id="Phobius"/>
    </source>
</evidence>
<reference evidence="3 4" key="1">
    <citation type="journal article" date="2015" name="Nat. Commun.">
        <title>Production of butyrate from lysine and the Amadori product fructoselysine by a human gut commensal.</title>
        <authorList>
            <person name="Bui T.P."/>
            <person name="Ritari J."/>
            <person name="Boeren S."/>
            <person name="de Waard P."/>
            <person name="Plugge C.M."/>
            <person name="de Vos W.M."/>
        </authorList>
    </citation>
    <scope>NUCLEOTIDE SEQUENCE [LARGE SCALE GENOMIC DNA]</scope>
    <source>
        <strain evidence="3 4">AF211</strain>
    </source>
</reference>
<dbReference type="EMBL" id="CP011307">
    <property type="protein sequence ID" value="ALP93069.1"/>
    <property type="molecule type" value="Genomic_DNA"/>
</dbReference>